<name>A0A0E0MTA0_ORYRU</name>
<proteinExistence type="predicted"/>
<dbReference type="Gramene" id="ORUFI01G08510.1">
    <property type="protein sequence ID" value="ORUFI01G08510.1"/>
    <property type="gene ID" value="ORUFI01G08510"/>
</dbReference>
<evidence type="ECO:0000313" key="2">
    <source>
        <dbReference type="Proteomes" id="UP000008022"/>
    </source>
</evidence>
<organism evidence="1 2">
    <name type="scientific">Oryza rufipogon</name>
    <name type="common">Brownbeard rice</name>
    <name type="synonym">Asian wild rice</name>
    <dbReference type="NCBI Taxonomy" id="4529"/>
    <lineage>
        <taxon>Eukaryota</taxon>
        <taxon>Viridiplantae</taxon>
        <taxon>Streptophyta</taxon>
        <taxon>Embryophyta</taxon>
        <taxon>Tracheophyta</taxon>
        <taxon>Spermatophyta</taxon>
        <taxon>Magnoliopsida</taxon>
        <taxon>Liliopsida</taxon>
        <taxon>Poales</taxon>
        <taxon>Poaceae</taxon>
        <taxon>BOP clade</taxon>
        <taxon>Oryzoideae</taxon>
        <taxon>Oryzeae</taxon>
        <taxon>Oryzinae</taxon>
        <taxon>Oryza</taxon>
    </lineage>
</organism>
<protein>
    <submittedName>
        <fullName evidence="1">Uncharacterized protein</fullName>
    </submittedName>
</protein>
<dbReference type="Proteomes" id="UP000008022">
    <property type="component" value="Unassembled WGS sequence"/>
</dbReference>
<dbReference type="EnsemblPlants" id="ORUFI01G08510.1">
    <property type="protein sequence ID" value="ORUFI01G08510.1"/>
    <property type="gene ID" value="ORUFI01G08510"/>
</dbReference>
<evidence type="ECO:0000313" key="1">
    <source>
        <dbReference type="EnsemblPlants" id="ORUFI01G08510.1"/>
    </source>
</evidence>
<sequence length="101" mass="11681">MVPRILGKQDVGSDDHIQSKPCSWEQCISWVIKALPYDHRRVELISYYKNRAKLLNIKFTGIDIQCCIKEVSNGNPVSQPEVYWIAACNVLVSYAERRVQR</sequence>
<dbReference type="AlphaFoldDB" id="A0A0E0MTA0"/>
<dbReference type="HOGENOM" id="CLU_2296302_0_0_1"/>
<reference evidence="2" key="1">
    <citation type="submission" date="2013-06" db="EMBL/GenBank/DDBJ databases">
        <authorList>
            <person name="Zhao Q."/>
        </authorList>
    </citation>
    <scope>NUCLEOTIDE SEQUENCE</scope>
    <source>
        <strain evidence="2">cv. W1943</strain>
    </source>
</reference>
<reference evidence="1" key="2">
    <citation type="submission" date="2015-06" db="UniProtKB">
        <authorList>
            <consortium name="EnsemblPlants"/>
        </authorList>
    </citation>
    <scope>IDENTIFICATION</scope>
</reference>
<keyword evidence="2" id="KW-1185">Reference proteome</keyword>
<accession>A0A0E0MTA0</accession>